<dbReference type="PANTHER" id="PTHR43861:SF1">
    <property type="entry name" value="TRANS-ACONITATE 2-METHYLTRANSFERASE"/>
    <property type="match status" value="1"/>
</dbReference>
<dbReference type="InterPro" id="IPR023149">
    <property type="entry name" value="Trans_acon_MeTrfase_C"/>
</dbReference>
<dbReference type="SUPFAM" id="SSF53335">
    <property type="entry name" value="S-adenosyl-L-methionine-dependent methyltransferases"/>
    <property type="match status" value="1"/>
</dbReference>
<dbReference type="GO" id="GO:0030798">
    <property type="term" value="F:trans-aconitate 2-methyltransferase activity"/>
    <property type="evidence" value="ECO:0007669"/>
    <property type="project" value="InterPro"/>
</dbReference>
<evidence type="ECO:0000313" key="3">
    <source>
        <dbReference type="Proteomes" id="UP000184782"/>
    </source>
</evidence>
<evidence type="ECO:0000259" key="1">
    <source>
        <dbReference type="Pfam" id="PF13847"/>
    </source>
</evidence>
<accession>A0A1N6IUY7</accession>
<dbReference type="PANTHER" id="PTHR43861">
    <property type="entry name" value="TRANS-ACONITATE 2-METHYLTRANSFERASE-RELATED"/>
    <property type="match status" value="1"/>
</dbReference>
<dbReference type="InterPro" id="IPR029063">
    <property type="entry name" value="SAM-dependent_MTases_sf"/>
</dbReference>
<dbReference type="GO" id="GO:0032259">
    <property type="term" value="P:methylation"/>
    <property type="evidence" value="ECO:0007669"/>
    <property type="project" value="UniProtKB-KW"/>
</dbReference>
<dbReference type="RefSeq" id="WP_074231960.1">
    <property type="nucleotide sequence ID" value="NZ_FSRQ01000005.1"/>
</dbReference>
<keyword evidence="2" id="KW-0808">Transferase</keyword>
<dbReference type="CDD" id="cd02440">
    <property type="entry name" value="AdoMet_MTases"/>
    <property type="match status" value="1"/>
</dbReference>
<dbReference type="Gene3D" id="3.40.50.150">
    <property type="entry name" value="Vaccinia Virus protein VP39"/>
    <property type="match status" value="1"/>
</dbReference>
<keyword evidence="3" id="KW-1185">Reference proteome</keyword>
<reference evidence="3" key="1">
    <citation type="submission" date="2016-12" db="EMBL/GenBank/DDBJ databases">
        <authorList>
            <person name="Varghese N."/>
            <person name="Submissions S."/>
        </authorList>
    </citation>
    <scope>NUCLEOTIDE SEQUENCE [LARGE SCALE GENOMIC DNA]</scope>
    <source>
        <strain evidence="3">DSM 16779</strain>
    </source>
</reference>
<dbReference type="OrthoDB" id="9789123at2"/>
<name>A0A1N6IUY7_9FLAO</name>
<dbReference type="Gene3D" id="1.10.150.290">
    <property type="entry name" value="S-adenosyl-L-methionine-dependent methyltransferases"/>
    <property type="match status" value="1"/>
</dbReference>
<dbReference type="STRING" id="59733.SAMN05421769_3779"/>
<dbReference type="AlphaFoldDB" id="A0A1N6IUY7"/>
<feature type="domain" description="Methyltransferase" evidence="1">
    <location>
        <begin position="31"/>
        <end position="149"/>
    </location>
</feature>
<dbReference type="Pfam" id="PF13847">
    <property type="entry name" value="Methyltransf_31"/>
    <property type="match status" value="1"/>
</dbReference>
<gene>
    <name evidence="2" type="ORF">SAMN05421769_3779</name>
</gene>
<dbReference type="Proteomes" id="UP000184782">
    <property type="component" value="Unassembled WGS sequence"/>
</dbReference>
<protein>
    <submittedName>
        <fullName evidence="2">Trans-aconitate 2-methyltransferase</fullName>
    </submittedName>
</protein>
<keyword evidence="2" id="KW-0489">Methyltransferase</keyword>
<dbReference type="EMBL" id="FSRQ01000005">
    <property type="protein sequence ID" value="SIO35840.1"/>
    <property type="molecule type" value="Genomic_DNA"/>
</dbReference>
<proteinExistence type="predicted"/>
<dbReference type="InterPro" id="IPR025714">
    <property type="entry name" value="Methyltranfer_dom"/>
</dbReference>
<sequence length="255" mass="29847">MPWNPEVYNQFKNIRYQPFFDLMNLISSDNLKKAIDIGCGTGEQTHILSEKFEDAEFLGIDSSAEMLQKSLEFKNENLSFKQTVVEELYDSEEKWDLIFSNAALQWSDDHKKLFSKLLSLLSENGQFAVQMPIQSENILNQILFQLASEEPYKTQLQHWNRVSPVLSLDEYAKMMFDAGLKDLNIFIKVYPIIADNAEQLFQFISGSALIPYLERLNEENKEKFIIEYKKRIAEKFETFPAIYAFKRMLLYGKNK</sequence>
<organism evidence="2 3">
    <name type="scientific">Chryseobacterium scophthalmum</name>
    <dbReference type="NCBI Taxonomy" id="59733"/>
    <lineage>
        <taxon>Bacteria</taxon>
        <taxon>Pseudomonadati</taxon>
        <taxon>Bacteroidota</taxon>
        <taxon>Flavobacteriia</taxon>
        <taxon>Flavobacteriales</taxon>
        <taxon>Weeksellaceae</taxon>
        <taxon>Chryseobacterium group</taxon>
        <taxon>Chryseobacterium</taxon>
    </lineage>
</organism>
<evidence type="ECO:0000313" key="2">
    <source>
        <dbReference type="EMBL" id="SIO35840.1"/>
    </source>
</evidence>